<evidence type="ECO:0000259" key="8">
    <source>
        <dbReference type="Pfam" id="PF20684"/>
    </source>
</evidence>
<feature type="transmembrane region" description="Helical" evidence="7">
    <location>
        <begin position="70"/>
        <end position="91"/>
    </location>
</feature>
<evidence type="ECO:0000256" key="3">
    <source>
        <dbReference type="ARBA" id="ARBA00022989"/>
    </source>
</evidence>
<gene>
    <name evidence="9" type="ORF">ACRE_034540</name>
</gene>
<keyword evidence="2 7" id="KW-0812">Transmembrane</keyword>
<dbReference type="PANTHER" id="PTHR33048:SF47">
    <property type="entry name" value="INTEGRAL MEMBRANE PROTEIN-RELATED"/>
    <property type="match status" value="1"/>
</dbReference>
<evidence type="ECO:0000313" key="10">
    <source>
        <dbReference type="Proteomes" id="UP000029964"/>
    </source>
</evidence>
<dbReference type="AlphaFoldDB" id="A0A086T8P5"/>
<dbReference type="EMBL" id="JPKY01000028">
    <property type="protein sequence ID" value="KFH45727.1"/>
    <property type="molecule type" value="Genomic_DNA"/>
</dbReference>
<reference evidence="10" key="1">
    <citation type="journal article" date="2014" name="Genome Announc.">
        <title>Genome sequence and annotation of Acremonium chrysogenum, producer of the beta-lactam antibiotic cephalosporin C.</title>
        <authorList>
            <person name="Terfehr D."/>
            <person name="Dahlmann T.A."/>
            <person name="Specht T."/>
            <person name="Zadra I."/>
            <person name="Kuernsteiner H."/>
            <person name="Kueck U."/>
        </authorList>
    </citation>
    <scope>NUCLEOTIDE SEQUENCE [LARGE SCALE GENOMIC DNA]</scope>
    <source>
        <strain evidence="10">ATCC 11550 / CBS 779.69 / DSM 880 / IAM 14645 / JCM 23072 / IMI 49137</strain>
    </source>
</reference>
<dbReference type="PANTHER" id="PTHR33048">
    <property type="entry name" value="PTH11-LIKE INTEGRAL MEMBRANE PROTEIN (AFU_ORTHOLOGUE AFUA_5G11245)"/>
    <property type="match status" value="1"/>
</dbReference>
<organism evidence="9 10">
    <name type="scientific">Hapsidospora chrysogenum (strain ATCC 11550 / CBS 779.69 / DSM 880 / IAM 14645 / JCM 23072 / IMI 49137)</name>
    <name type="common">Acremonium chrysogenum</name>
    <dbReference type="NCBI Taxonomy" id="857340"/>
    <lineage>
        <taxon>Eukaryota</taxon>
        <taxon>Fungi</taxon>
        <taxon>Dikarya</taxon>
        <taxon>Ascomycota</taxon>
        <taxon>Pezizomycotina</taxon>
        <taxon>Sordariomycetes</taxon>
        <taxon>Hypocreomycetidae</taxon>
        <taxon>Hypocreales</taxon>
        <taxon>Bionectriaceae</taxon>
        <taxon>Hapsidospora</taxon>
    </lineage>
</organism>
<dbReference type="HOGENOM" id="CLU_028200_12_4_1"/>
<evidence type="ECO:0000313" key="9">
    <source>
        <dbReference type="EMBL" id="KFH45727.1"/>
    </source>
</evidence>
<evidence type="ECO:0000256" key="4">
    <source>
        <dbReference type="ARBA" id="ARBA00023136"/>
    </source>
</evidence>
<dbReference type="OrthoDB" id="4682787at2759"/>
<comment type="subcellular location">
    <subcellularLocation>
        <location evidence="1">Membrane</location>
        <topology evidence="1">Multi-pass membrane protein</topology>
    </subcellularLocation>
</comment>
<dbReference type="Pfam" id="PF20684">
    <property type="entry name" value="Fung_rhodopsin"/>
    <property type="match status" value="1"/>
</dbReference>
<name>A0A086T8P5_HAPC1</name>
<feature type="transmembrane region" description="Helical" evidence="7">
    <location>
        <begin position="36"/>
        <end position="58"/>
    </location>
</feature>
<dbReference type="STRING" id="857340.A0A086T8P5"/>
<dbReference type="Proteomes" id="UP000029964">
    <property type="component" value="Unassembled WGS sequence"/>
</dbReference>
<feature type="transmembrane region" description="Helical" evidence="7">
    <location>
        <begin position="274"/>
        <end position="297"/>
    </location>
</feature>
<feature type="transmembrane region" description="Helical" evidence="7">
    <location>
        <begin position="152"/>
        <end position="176"/>
    </location>
</feature>
<comment type="caution">
    <text evidence="9">The sequence shown here is derived from an EMBL/GenBank/DDBJ whole genome shotgun (WGS) entry which is preliminary data.</text>
</comment>
<evidence type="ECO:0000256" key="2">
    <source>
        <dbReference type="ARBA" id="ARBA00022692"/>
    </source>
</evidence>
<accession>A0A086T8P5</accession>
<keyword evidence="10" id="KW-1185">Reference proteome</keyword>
<evidence type="ECO:0000256" key="5">
    <source>
        <dbReference type="ARBA" id="ARBA00038359"/>
    </source>
</evidence>
<keyword evidence="3 7" id="KW-1133">Transmembrane helix</keyword>
<feature type="region of interest" description="Disordered" evidence="6">
    <location>
        <begin position="403"/>
        <end position="426"/>
    </location>
</feature>
<dbReference type="GO" id="GO:0016020">
    <property type="term" value="C:membrane"/>
    <property type="evidence" value="ECO:0007669"/>
    <property type="project" value="UniProtKB-SubCell"/>
</dbReference>
<proteinExistence type="inferred from homology"/>
<dbReference type="InterPro" id="IPR049326">
    <property type="entry name" value="Rhodopsin_dom_fungi"/>
</dbReference>
<evidence type="ECO:0000256" key="1">
    <source>
        <dbReference type="ARBA" id="ARBA00004141"/>
    </source>
</evidence>
<feature type="domain" description="Rhodopsin" evidence="8">
    <location>
        <begin position="54"/>
        <end position="298"/>
    </location>
</feature>
<dbReference type="InterPro" id="IPR052337">
    <property type="entry name" value="SAT4-like"/>
</dbReference>
<comment type="similarity">
    <text evidence="5">Belongs to the SAT4 family.</text>
</comment>
<sequence length="426" mass="46787">MSLTEEELAAVLDTPAMEAPEGVEPDFDNPPNENGLALAIITITLAIGTLCVLLRAYGRVYLLRKVGIEELLIICAYGVYVGQAYCCYALIETPGYFVHQWNLKLGQLIPTSFNVLLIGSFYQTVLPLLKTAILLEWLKILAPQGNRIKSPFWWGCVSIIALQISWGIACVILLNMQCNPHEAIWKVYMPRELCFNLVPVQLASGAVQLFSDVIMLLLPQRTIWTLNLSWKKRLGVSLIFGLGILACVSAAFRLSVTVTYGYDADQMYTLGPVVFWVLAETTCGFFIVCMPCLPKILKDKGIISRVKRRLGMRVTTAGASGPGSSGYGKYGYGSNMNTEVSAMSRPVATADAYHKLDEEGGGGVPMGHMKTESMERLRRPGDMHDAKGGIMRTTQVAVHVHGDGASQTGSDEVESIPRRGNQAWYH</sequence>
<feature type="transmembrane region" description="Helical" evidence="7">
    <location>
        <begin position="238"/>
        <end position="262"/>
    </location>
</feature>
<evidence type="ECO:0000256" key="7">
    <source>
        <dbReference type="SAM" id="Phobius"/>
    </source>
</evidence>
<evidence type="ECO:0000256" key="6">
    <source>
        <dbReference type="SAM" id="MobiDB-lite"/>
    </source>
</evidence>
<keyword evidence="4 7" id="KW-0472">Membrane</keyword>
<protein>
    <recommendedName>
        <fullName evidence="8">Rhodopsin domain-containing protein</fullName>
    </recommendedName>
</protein>